<organism evidence="5 6">
    <name type="scientific">Candidatus Woesebacteria bacterium GW2011_GWA2_40_7b</name>
    <dbReference type="NCBI Taxonomy" id="1618563"/>
    <lineage>
        <taxon>Bacteria</taxon>
        <taxon>Candidatus Woeseibacteriota</taxon>
    </lineage>
</organism>
<dbReference type="InterPro" id="IPR037041">
    <property type="entry name" value="Trigger_fac_C_sf"/>
</dbReference>
<dbReference type="Pfam" id="PF05698">
    <property type="entry name" value="Trigger_C"/>
    <property type="match status" value="1"/>
</dbReference>
<keyword evidence="2" id="KW-0413">Isomerase</keyword>
<name>A0A0G0VDA9_9BACT</name>
<dbReference type="EMBL" id="LBZK01000031">
    <property type="protein sequence ID" value="KKR70035.1"/>
    <property type="molecule type" value="Genomic_DNA"/>
</dbReference>
<dbReference type="InterPro" id="IPR036611">
    <property type="entry name" value="Trigger_fac_ribosome-bd_sf"/>
</dbReference>
<evidence type="ECO:0000313" key="5">
    <source>
        <dbReference type="EMBL" id="KKR70035.1"/>
    </source>
</evidence>
<dbReference type="InterPro" id="IPR008880">
    <property type="entry name" value="Trigger_fac_C"/>
</dbReference>
<evidence type="ECO:0000256" key="1">
    <source>
        <dbReference type="ARBA" id="ARBA00023110"/>
    </source>
</evidence>
<dbReference type="Gene3D" id="3.30.70.1050">
    <property type="entry name" value="Trigger factor ribosome-binding domain"/>
    <property type="match status" value="1"/>
</dbReference>
<dbReference type="GO" id="GO:0006457">
    <property type="term" value="P:protein folding"/>
    <property type="evidence" value="ECO:0007669"/>
    <property type="project" value="InterPro"/>
</dbReference>
<feature type="domain" description="Trigger factor ribosome-binding bacterial" evidence="3">
    <location>
        <begin position="12"/>
        <end position="127"/>
    </location>
</feature>
<gene>
    <name evidence="5" type="ORF">UU12_C0031G0014</name>
</gene>
<dbReference type="Pfam" id="PF05697">
    <property type="entry name" value="Trigger_N"/>
    <property type="match status" value="1"/>
</dbReference>
<proteinExistence type="predicted"/>
<dbReference type="Proteomes" id="UP000034562">
    <property type="component" value="Unassembled WGS sequence"/>
</dbReference>
<dbReference type="GO" id="GO:0015031">
    <property type="term" value="P:protein transport"/>
    <property type="evidence" value="ECO:0007669"/>
    <property type="project" value="InterPro"/>
</dbReference>
<evidence type="ECO:0000313" key="6">
    <source>
        <dbReference type="Proteomes" id="UP000034562"/>
    </source>
</evidence>
<protein>
    <submittedName>
        <fullName evidence="5">Trigger factor</fullName>
    </submittedName>
</protein>
<sequence length="283" mass="31812">MDKVTSVIARESNGNIQITFTIPFDIIQKAQEESVTEIAKDIEIPGFRKGTAPISKVRDQIPQKKIIEHSLEHVLPHALTEVITTQKLKIAIYPKFELIKADDNEAWQIRGVTCELPEVVLGNYKNIVAGAIRAGSIVIPGKEESLSAEASRDKKEQFVVKSLLENIKVNIPNILIEEEADNRLSNLLSRLEKLGLALENYLTQVGKKPKDLRAEYATQAKEAISLDLILSKIAEAEDVKVDQKEIDMALKIGDIKDTSDERKRLIESILKRRKSLDFLINLR</sequence>
<accession>A0A0G0VDA9</accession>
<dbReference type="Gene3D" id="1.10.3120.10">
    <property type="entry name" value="Trigger factor, C-terminal domain"/>
    <property type="match status" value="1"/>
</dbReference>
<dbReference type="InterPro" id="IPR027304">
    <property type="entry name" value="Trigger_fact/SurA_dom_sf"/>
</dbReference>
<dbReference type="AlphaFoldDB" id="A0A0G0VDA9"/>
<comment type="caution">
    <text evidence="5">The sequence shown here is derived from an EMBL/GenBank/DDBJ whole genome shotgun (WGS) entry which is preliminary data.</text>
</comment>
<dbReference type="GO" id="GO:0003755">
    <property type="term" value="F:peptidyl-prolyl cis-trans isomerase activity"/>
    <property type="evidence" value="ECO:0007669"/>
    <property type="project" value="UniProtKB-KW"/>
</dbReference>
<evidence type="ECO:0000259" key="3">
    <source>
        <dbReference type="Pfam" id="PF05697"/>
    </source>
</evidence>
<evidence type="ECO:0000256" key="2">
    <source>
        <dbReference type="ARBA" id="ARBA00023235"/>
    </source>
</evidence>
<evidence type="ECO:0000259" key="4">
    <source>
        <dbReference type="Pfam" id="PF05698"/>
    </source>
</evidence>
<dbReference type="SUPFAM" id="SSF102735">
    <property type="entry name" value="Trigger factor ribosome-binding domain"/>
    <property type="match status" value="1"/>
</dbReference>
<dbReference type="STRING" id="1618563.UU12_C0031G0014"/>
<dbReference type="SUPFAM" id="SSF109998">
    <property type="entry name" value="Triger factor/SurA peptide-binding domain-like"/>
    <property type="match status" value="1"/>
</dbReference>
<feature type="domain" description="Trigger factor C-terminal" evidence="4">
    <location>
        <begin position="148"/>
        <end position="250"/>
    </location>
</feature>
<reference evidence="5 6" key="1">
    <citation type="journal article" date="2015" name="Nature">
        <title>rRNA introns, odd ribosomes, and small enigmatic genomes across a large radiation of phyla.</title>
        <authorList>
            <person name="Brown C.T."/>
            <person name="Hug L.A."/>
            <person name="Thomas B.C."/>
            <person name="Sharon I."/>
            <person name="Castelle C.J."/>
            <person name="Singh A."/>
            <person name="Wilkins M.J."/>
            <person name="Williams K.H."/>
            <person name="Banfield J.F."/>
        </authorList>
    </citation>
    <scope>NUCLEOTIDE SEQUENCE [LARGE SCALE GENOMIC DNA]</scope>
</reference>
<keyword evidence="1" id="KW-0697">Rotamase</keyword>
<dbReference type="InterPro" id="IPR008881">
    <property type="entry name" value="Trigger_fac_ribosome-bd_bac"/>
</dbReference>